<evidence type="ECO:0000259" key="1">
    <source>
        <dbReference type="Pfam" id="PF00534"/>
    </source>
</evidence>
<gene>
    <name evidence="3" type="ORF">GPA26_19405</name>
</gene>
<dbReference type="SUPFAM" id="SSF53756">
    <property type="entry name" value="UDP-Glycosyltransferase/glycogen phosphorylase"/>
    <property type="match status" value="1"/>
</dbReference>
<dbReference type="InterPro" id="IPR001296">
    <property type="entry name" value="Glyco_trans_1"/>
</dbReference>
<name>A0ABX1MWD6_9RHOO</name>
<evidence type="ECO:0000313" key="4">
    <source>
        <dbReference type="Proteomes" id="UP000652074"/>
    </source>
</evidence>
<evidence type="ECO:0000259" key="2">
    <source>
        <dbReference type="Pfam" id="PF13579"/>
    </source>
</evidence>
<dbReference type="Pfam" id="PF13579">
    <property type="entry name" value="Glyco_trans_4_4"/>
    <property type="match status" value="1"/>
</dbReference>
<organism evidence="3 4">
    <name type="scientific">Aromatoleum petrolei</name>
    <dbReference type="NCBI Taxonomy" id="76116"/>
    <lineage>
        <taxon>Bacteria</taxon>
        <taxon>Pseudomonadati</taxon>
        <taxon>Pseudomonadota</taxon>
        <taxon>Betaproteobacteria</taxon>
        <taxon>Rhodocyclales</taxon>
        <taxon>Rhodocyclaceae</taxon>
        <taxon>Aromatoleum</taxon>
    </lineage>
</organism>
<accession>A0ABX1MWD6</accession>
<dbReference type="CDD" id="cd03794">
    <property type="entry name" value="GT4_WbuB-like"/>
    <property type="match status" value="1"/>
</dbReference>
<dbReference type="RefSeq" id="WP_169207976.1">
    <property type="nucleotide sequence ID" value="NZ_CP059560.1"/>
</dbReference>
<keyword evidence="4" id="KW-1185">Reference proteome</keyword>
<dbReference type="EMBL" id="WTVR01000047">
    <property type="protein sequence ID" value="NMF90641.1"/>
    <property type="molecule type" value="Genomic_DNA"/>
</dbReference>
<feature type="domain" description="Glycosyltransferase subfamily 4-like N-terminal" evidence="2">
    <location>
        <begin position="19"/>
        <end position="200"/>
    </location>
</feature>
<dbReference type="Gene3D" id="3.40.50.2000">
    <property type="entry name" value="Glycogen Phosphorylase B"/>
    <property type="match status" value="2"/>
</dbReference>
<dbReference type="InterPro" id="IPR028098">
    <property type="entry name" value="Glyco_trans_4-like_N"/>
</dbReference>
<comment type="caution">
    <text evidence="3">The sequence shown here is derived from an EMBL/GenBank/DDBJ whole genome shotgun (WGS) entry which is preliminary data.</text>
</comment>
<protein>
    <submittedName>
        <fullName evidence="3">Glycosyltransferase</fullName>
    </submittedName>
</protein>
<dbReference type="Pfam" id="PF00534">
    <property type="entry name" value="Glycos_transf_1"/>
    <property type="match status" value="1"/>
</dbReference>
<feature type="domain" description="Glycosyl transferase family 1" evidence="1">
    <location>
        <begin position="216"/>
        <end position="385"/>
    </location>
</feature>
<dbReference type="PANTHER" id="PTHR12526">
    <property type="entry name" value="GLYCOSYLTRANSFERASE"/>
    <property type="match status" value="1"/>
</dbReference>
<evidence type="ECO:0000313" key="3">
    <source>
        <dbReference type="EMBL" id="NMF90641.1"/>
    </source>
</evidence>
<dbReference type="Proteomes" id="UP000652074">
    <property type="component" value="Unassembled WGS sequence"/>
</dbReference>
<sequence length="411" mass="44395">MKVVFVSQWYPPEQAPIGYMIRELAQAMSAAGHDVTVITGFPNHPSGVVFGGYRKRLYLRDVADGVKLCRTYLYTKRGPGKLSRILTFLSFTLTSGCALLFGGRCDLIFAVFQPLSVGMTLPIIAKLKSAKLILNVQDLHPDVPIELGLVKNPLFVRMLRWVERLGYRSAAGLAVICEHFKAHCVGKGADAGDVAVIPNWIDLNEVVPHERINSFRTELGLSPDHLVILYAGTIGMVSGAEVVLRAASVLATILPSARIVFVGEGPSVAGLRTYAEENGLGNVLFVPFQPRERLAEVQATADISLVTLLKGKGRSSVPSKVLGYMAAARPVIASVDSDSETASLVRRSGCGMVVDAENGTKLADAIVSLAEDPARRIRSGESGRQHLERHYAKATVTGRYIEFLEAVAGRT</sequence>
<reference evidence="3 4" key="1">
    <citation type="submission" date="2019-12" db="EMBL/GenBank/DDBJ databases">
        <title>Comparative genomics gives insights into the taxonomy of the Azoarcus-Aromatoleum group and reveals separate origins of nif in the plant-associated Azoarcus and non-plant-associated Aromatoleum sub-groups.</title>
        <authorList>
            <person name="Lafos M."/>
            <person name="Maluk M."/>
            <person name="Batista M."/>
            <person name="Junghare M."/>
            <person name="Carmona M."/>
            <person name="Faoro H."/>
            <person name="Cruz L.M."/>
            <person name="Battistoni F."/>
            <person name="De Souza E."/>
            <person name="Pedrosa F."/>
            <person name="Chen W.-M."/>
            <person name="Poole P.S."/>
            <person name="Dixon R.A."/>
            <person name="James E.K."/>
        </authorList>
    </citation>
    <scope>NUCLEOTIDE SEQUENCE [LARGE SCALE GENOMIC DNA]</scope>
    <source>
        <strain evidence="3 4">ToN1</strain>
    </source>
</reference>
<proteinExistence type="predicted"/>